<evidence type="ECO:0000256" key="1">
    <source>
        <dbReference type="SAM" id="MobiDB-lite"/>
    </source>
</evidence>
<gene>
    <name evidence="2" type="ORF">Nepgr_022425</name>
</gene>
<name>A0AAD3T0W0_NEPGR</name>
<dbReference type="AlphaFoldDB" id="A0AAD3T0W0"/>
<feature type="compositionally biased region" description="Basic and acidic residues" evidence="1">
    <location>
        <begin position="46"/>
        <end position="69"/>
    </location>
</feature>
<organism evidence="2 3">
    <name type="scientific">Nepenthes gracilis</name>
    <name type="common">Slender pitcher plant</name>
    <dbReference type="NCBI Taxonomy" id="150966"/>
    <lineage>
        <taxon>Eukaryota</taxon>
        <taxon>Viridiplantae</taxon>
        <taxon>Streptophyta</taxon>
        <taxon>Embryophyta</taxon>
        <taxon>Tracheophyta</taxon>
        <taxon>Spermatophyta</taxon>
        <taxon>Magnoliopsida</taxon>
        <taxon>eudicotyledons</taxon>
        <taxon>Gunneridae</taxon>
        <taxon>Pentapetalae</taxon>
        <taxon>Caryophyllales</taxon>
        <taxon>Nepenthaceae</taxon>
        <taxon>Nepenthes</taxon>
    </lineage>
</organism>
<keyword evidence="3" id="KW-1185">Reference proteome</keyword>
<proteinExistence type="predicted"/>
<dbReference type="Proteomes" id="UP001279734">
    <property type="component" value="Unassembled WGS sequence"/>
</dbReference>
<dbReference type="EMBL" id="BSYO01000022">
    <property type="protein sequence ID" value="GMH20584.1"/>
    <property type="molecule type" value="Genomic_DNA"/>
</dbReference>
<dbReference type="PANTHER" id="PTHR33743:SF19">
    <property type="entry name" value="PROTEIN GOLVEN 6"/>
    <property type="match status" value="1"/>
</dbReference>
<dbReference type="InterPro" id="IPR049306">
    <property type="entry name" value="GLV1-2"/>
</dbReference>
<comment type="caution">
    <text evidence="2">The sequence shown here is derived from an EMBL/GenBank/DDBJ whole genome shotgun (WGS) entry which is preliminary data.</text>
</comment>
<accession>A0AAD3T0W0</accession>
<feature type="region of interest" description="Disordered" evidence="1">
    <location>
        <begin position="36"/>
        <end position="90"/>
    </location>
</feature>
<dbReference type="PANTHER" id="PTHR33743">
    <property type="entry name" value="PROTEIN GOLVEN 6-RELATED"/>
    <property type="match status" value="1"/>
</dbReference>
<sequence>MQEDAVMENSGGEVILCNEENCLSGKIRKLMVSTTSVSTIKTAPKRLNDREGADAREKKGRKVDSGKDEDIMDMTEMDYSPAKRKPPIHN</sequence>
<evidence type="ECO:0000313" key="3">
    <source>
        <dbReference type="Proteomes" id="UP001279734"/>
    </source>
</evidence>
<protein>
    <submittedName>
        <fullName evidence="2">Uncharacterized protein</fullName>
    </submittedName>
</protein>
<evidence type="ECO:0000313" key="2">
    <source>
        <dbReference type="EMBL" id="GMH20584.1"/>
    </source>
</evidence>
<dbReference type="Pfam" id="PF21529">
    <property type="entry name" value="GLV1-2"/>
    <property type="match status" value="1"/>
</dbReference>
<reference evidence="2" key="1">
    <citation type="submission" date="2023-05" db="EMBL/GenBank/DDBJ databases">
        <title>Nepenthes gracilis genome sequencing.</title>
        <authorList>
            <person name="Fukushima K."/>
        </authorList>
    </citation>
    <scope>NUCLEOTIDE SEQUENCE</scope>
    <source>
        <strain evidence="2">SING2019-196</strain>
    </source>
</reference>